<dbReference type="Gene3D" id="3.10.450.50">
    <property type="match status" value="1"/>
</dbReference>
<evidence type="ECO:0000313" key="2">
    <source>
        <dbReference type="EMBL" id="MDV6270652.1"/>
    </source>
</evidence>
<proteinExistence type="predicted"/>
<protein>
    <submittedName>
        <fullName evidence="2">Nuclear transport factor 2 family protein</fullName>
    </submittedName>
</protein>
<dbReference type="Pfam" id="PF13474">
    <property type="entry name" value="SnoaL_3"/>
    <property type="match status" value="1"/>
</dbReference>
<dbReference type="InterPro" id="IPR037401">
    <property type="entry name" value="SnoaL-like"/>
</dbReference>
<feature type="domain" description="SnoaL-like" evidence="1">
    <location>
        <begin position="10"/>
        <end position="142"/>
    </location>
</feature>
<evidence type="ECO:0000259" key="1">
    <source>
        <dbReference type="Pfam" id="PF13474"/>
    </source>
</evidence>
<keyword evidence="3" id="KW-1185">Reference proteome</keyword>
<sequence>MSTVTDAEAIQAVHDGWFAANVNLQGDSIAEFFAEGDNYHQFNLNGFTYRGATDKVKLWEGLKRVGVNITEIKDVDAPELHIVGDVAWLAGDATARLMMPTPSGTLEESGDTPVRYTEIYRKDDGAGNEVWTIWHMHVSAAAPDGALKYGDQ</sequence>
<organism evidence="2 3">
    <name type="scientific">Rhodococcus globerulus</name>
    <dbReference type="NCBI Taxonomy" id="33008"/>
    <lineage>
        <taxon>Bacteria</taxon>
        <taxon>Bacillati</taxon>
        <taxon>Actinomycetota</taxon>
        <taxon>Actinomycetes</taxon>
        <taxon>Mycobacteriales</taxon>
        <taxon>Nocardiaceae</taxon>
        <taxon>Rhodococcus</taxon>
    </lineage>
</organism>
<dbReference type="Proteomes" id="UP001185927">
    <property type="component" value="Unassembled WGS sequence"/>
</dbReference>
<evidence type="ECO:0000313" key="3">
    <source>
        <dbReference type="Proteomes" id="UP001185927"/>
    </source>
</evidence>
<dbReference type="SUPFAM" id="SSF54427">
    <property type="entry name" value="NTF2-like"/>
    <property type="match status" value="1"/>
</dbReference>
<accession>A0ABU4C2C8</accession>
<dbReference type="InterPro" id="IPR032710">
    <property type="entry name" value="NTF2-like_dom_sf"/>
</dbReference>
<dbReference type="RefSeq" id="WP_317545109.1">
    <property type="nucleotide sequence ID" value="NZ_JAWLKB010000021.1"/>
</dbReference>
<gene>
    <name evidence="2" type="ORF">R3Q16_28885</name>
</gene>
<reference evidence="2 3" key="1">
    <citation type="submission" date="2023-10" db="EMBL/GenBank/DDBJ databases">
        <title>Development of a sustainable strategy for remediation of hydrocarbon-contaminated territories based on the waste exchange concept.</title>
        <authorList>
            <person name="Krivoruchko A."/>
        </authorList>
    </citation>
    <scope>NUCLEOTIDE SEQUENCE [LARGE SCALE GENOMIC DNA]</scope>
    <source>
        <strain evidence="2 3">IEGM 1203</strain>
    </source>
</reference>
<name>A0ABU4C2C8_RHOGO</name>
<dbReference type="EMBL" id="JAWLKB010000021">
    <property type="protein sequence ID" value="MDV6270652.1"/>
    <property type="molecule type" value="Genomic_DNA"/>
</dbReference>
<comment type="caution">
    <text evidence="2">The sequence shown here is derived from an EMBL/GenBank/DDBJ whole genome shotgun (WGS) entry which is preliminary data.</text>
</comment>